<evidence type="ECO:0000259" key="8">
    <source>
        <dbReference type="PROSITE" id="PS50192"/>
    </source>
</evidence>
<feature type="region of interest" description="Disordered" evidence="6">
    <location>
        <begin position="97"/>
        <end position="144"/>
    </location>
</feature>
<dbReference type="PROSITE" id="PS50192">
    <property type="entry name" value="T_SNARE"/>
    <property type="match status" value="1"/>
</dbReference>
<dbReference type="SMART" id="SM00397">
    <property type="entry name" value="t_SNARE"/>
    <property type="match status" value="1"/>
</dbReference>
<keyword evidence="5 7" id="KW-0472">Membrane</keyword>
<evidence type="ECO:0000313" key="9">
    <source>
        <dbReference type="EMBL" id="TFK23997.1"/>
    </source>
</evidence>
<evidence type="ECO:0000256" key="1">
    <source>
        <dbReference type="ARBA" id="ARBA00004167"/>
    </source>
</evidence>
<dbReference type="AlphaFoldDB" id="A0A5C3KUL0"/>
<evidence type="ECO:0000313" key="10">
    <source>
        <dbReference type="Proteomes" id="UP000307440"/>
    </source>
</evidence>
<reference evidence="9 10" key="1">
    <citation type="journal article" date="2019" name="Nat. Ecol. Evol.">
        <title>Megaphylogeny resolves global patterns of mushroom evolution.</title>
        <authorList>
            <person name="Varga T."/>
            <person name="Krizsan K."/>
            <person name="Foldi C."/>
            <person name="Dima B."/>
            <person name="Sanchez-Garcia M."/>
            <person name="Sanchez-Ramirez S."/>
            <person name="Szollosi G.J."/>
            <person name="Szarkandi J.G."/>
            <person name="Papp V."/>
            <person name="Albert L."/>
            <person name="Andreopoulos W."/>
            <person name="Angelini C."/>
            <person name="Antonin V."/>
            <person name="Barry K.W."/>
            <person name="Bougher N.L."/>
            <person name="Buchanan P."/>
            <person name="Buyck B."/>
            <person name="Bense V."/>
            <person name="Catcheside P."/>
            <person name="Chovatia M."/>
            <person name="Cooper J."/>
            <person name="Damon W."/>
            <person name="Desjardin D."/>
            <person name="Finy P."/>
            <person name="Geml J."/>
            <person name="Haridas S."/>
            <person name="Hughes K."/>
            <person name="Justo A."/>
            <person name="Karasinski D."/>
            <person name="Kautmanova I."/>
            <person name="Kiss B."/>
            <person name="Kocsube S."/>
            <person name="Kotiranta H."/>
            <person name="LaButti K.M."/>
            <person name="Lechner B.E."/>
            <person name="Liimatainen K."/>
            <person name="Lipzen A."/>
            <person name="Lukacs Z."/>
            <person name="Mihaltcheva S."/>
            <person name="Morgado L.N."/>
            <person name="Niskanen T."/>
            <person name="Noordeloos M.E."/>
            <person name="Ohm R.A."/>
            <person name="Ortiz-Santana B."/>
            <person name="Ovrebo C."/>
            <person name="Racz N."/>
            <person name="Riley R."/>
            <person name="Savchenko A."/>
            <person name="Shiryaev A."/>
            <person name="Soop K."/>
            <person name="Spirin V."/>
            <person name="Szebenyi C."/>
            <person name="Tomsovsky M."/>
            <person name="Tulloss R.E."/>
            <person name="Uehling J."/>
            <person name="Grigoriev I.V."/>
            <person name="Vagvolgyi C."/>
            <person name="Papp T."/>
            <person name="Martin F.M."/>
            <person name="Miettinen O."/>
            <person name="Hibbett D.S."/>
            <person name="Nagy L.G."/>
        </authorList>
    </citation>
    <scope>NUCLEOTIDE SEQUENCE [LARGE SCALE GENOMIC DNA]</scope>
    <source>
        <strain evidence="9 10">CBS 121175</strain>
    </source>
</reference>
<dbReference type="GO" id="GO:0016020">
    <property type="term" value="C:membrane"/>
    <property type="evidence" value="ECO:0007669"/>
    <property type="project" value="UniProtKB-SubCell"/>
</dbReference>
<name>A0A5C3KUL0_COPMA</name>
<feature type="domain" description="T-SNARE coiled-coil homology" evidence="8">
    <location>
        <begin position="207"/>
        <end position="269"/>
    </location>
</feature>
<dbReference type="STRING" id="230819.A0A5C3KUL0"/>
<keyword evidence="3 7" id="KW-0812">Transmembrane</keyword>
<protein>
    <recommendedName>
        <fullName evidence="8">t-SNARE coiled-coil homology domain-containing protein</fullName>
    </recommendedName>
</protein>
<keyword evidence="4 7" id="KW-1133">Transmembrane helix</keyword>
<dbReference type="InterPro" id="IPR000727">
    <property type="entry name" value="T_SNARE_dom"/>
</dbReference>
<dbReference type="SUPFAM" id="SSF58038">
    <property type="entry name" value="SNARE fusion complex"/>
    <property type="match status" value="1"/>
</dbReference>
<accession>A0A5C3KUL0</accession>
<dbReference type="OrthoDB" id="244190at2759"/>
<keyword evidence="2" id="KW-0813">Transport</keyword>
<dbReference type="Gene3D" id="1.20.5.110">
    <property type="match status" value="1"/>
</dbReference>
<dbReference type="EMBL" id="ML210208">
    <property type="protein sequence ID" value="TFK23997.1"/>
    <property type="molecule type" value="Genomic_DNA"/>
</dbReference>
<evidence type="ECO:0000256" key="7">
    <source>
        <dbReference type="SAM" id="Phobius"/>
    </source>
</evidence>
<feature type="region of interest" description="Disordered" evidence="6">
    <location>
        <begin position="159"/>
        <end position="197"/>
    </location>
</feature>
<sequence length="298" mass="32205">MSLAKLTAVSTKTLSLLLERQRLQTLPSSFGNQSSPLHDLNPVSTPTSSLNLSQIKKNLEQLRNGVLAMQEKEGESEAVGLLKNQYERMRGMLGVDAEGVPSFKSKQQEATRSNPDSSSSTGSSSSASPVPREPLPSIGLSSGNHDLTSKKAALFLSSSSSTPSSAAAHTRTDSTTVFPPYKDDPRVVERDDDGSSDEAGVLLQSQRFMMQDQDQRLDELSHSINRQHHISLQIGDELEVHQGLLEDLDAGIDGTAGRLGSAKKRLDRVAKGIKENSSVFMIGVLIFVLLILIIVLKT</sequence>
<keyword evidence="10" id="KW-1185">Reference proteome</keyword>
<dbReference type="Proteomes" id="UP000307440">
    <property type="component" value="Unassembled WGS sequence"/>
</dbReference>
<feature type="compositionally biased region" description="Low complexity" evidence="6">
    <location>
        <begin position="113"/>
        <end position="128"/>
    </location>
</feature>
<feature type="compositionally biased region" description="Low complexity" evidence="6">
    <location>
        <begin position="159"/>
        <end position="168"/>
    </location>
</feature>
<evidence type="ECO:0000256" key="5">
    <source>
        <dbReference type="ARBA" id="ARBA00023136"/>
    </source>
</evidence>
<dbReference type="GO" id="GO:0005737">
    <property type="term" value="C:cytoplasm"/>
    <property type="evidence" value="ECO:0007669"/>
    <property type="project" value="UniProtKB-ARBA"/>
</dbReference>
<gene>
    <name evidence="9" type="ORF">FA15DRAFT_669969</name>
</gene>
<dbReference type="PANTHER" id="PTHR12791">
    <property type="entry name" value="GOLGI SNARE BET1-RELATED"/>
    <property type="match status" value="1"/>
</dbReference>
<evidence type="ECO:0000256" key="4">
    <source>
        <dbReference type="ARBA" id="ARBA00022989"/>
    </source>
</evidence>
<organism evidence="9 10">
    <name type="scientific">Coprinopsis marcescibilis</name>
    <name type="common">Agaric fungus</name>
    <name type="synonym">Psathyrella marcescibilis</name>
    <dbReference type="NCBI Taxonomy" id="230819"/>
    <lineage>
        <taxon>Eukaryota</taxon>
        <taxon>Fungi</taxon>
        <taxon>Dikarya</taxon>
        <taxon>Basidiomycota</taxon>
        <taxon>Agaricomycotina</taxon>
        <taxon>Agaricomycetes</taxon>
        <taxon>Agaricomycetidae</taxon>
        <taxon>Agaricales</taxon>
        <taxon>Agaricineae</taxon>
        <taxon>Psathyrellaceae</taxon>
        <taxon>Coprinopsis</taxon>
    </lineage>
</organism>
<evidence type="ECO:0000256" key="6">
    <source>
        <dbReference type="SAM" id="MobiDB-lite"/>
    </source>
</evidence>
<feature type="transmembrane region" description="Helical" evidence="7">
    <location>
        <begin position="278"/>
        <end position="296"/>
    </location>
</feature>
<proteinExistence type="predicted"/>
<dbReference type="CDD" id="cd15859">
    <property type="entry name" value="SNARE_SYN8"/>
    <property type="match status" value="1"/>
</dbReference>
<evidence type="ECO:0000256" key="2">
    <source>
        <dbReference type="ARBA" id="ARBA00022448"/>
    </source>
</evidence>
<comment type="subcellular location">
    <subcellularLocation>
        <location evidence="1">Membrane</location>
        <topology evidence="1">Single-pass membrane protein</topology>
    </subcellularLocation>
</comment>
<dbReference type="GO" id="GO:0012505">
    <property type="term" value="C:endomembrane system"/>
    <property type="evidence" value="ECO:0007669"/>
    <property type="project" value="UniProtKB-ARBA"/>
</dbReference>
<evidence type="ECO:0000256" key="3">
    <source>
        <dbReference type="ARBA" id="ARBA00022692"/>
    </source>
</evidence>